<name>A0ABR2YZT3_9CHLO</name>
<keyword evidence="4" id="KW-0175">Coiled coil</keyword>
<dbReference type="Proteomes" id="UP001491310">
    <property type="component" value="Unassembled WGS sequence"/>
</dbReference>
<gene>
    <name evidence="6" type="ORF">WJX75_001473</name>
</gene>
<dbReference type="InterPro" id="IPR031790">
    <property type="entry name" value="Znf-NOSIP"/>
</dbReference>
<evidence type="ECO:0000259" key="5">
    <source>
        <dbReference type="Pfam" id="PF15906"/>
    </source>
</evidence>
<sequence>MGRGSRHSKNAGTMGSEAMTYGEMKGLGYGTVLERLGKDAVGNYYDCRLTLQPAMDPVCTPDGYLYSREAILESLLQQKKANKRKYAVWEAQQEQAKRKEGEREAVEAQTQLLAFDRQNHMGASDTAAMSLKNAIQEEAEAMLKDKKVVNSAVNIAGNTEKIKELKAFWLPQMAPEASHLVAKPDMSTCCPSSGKKLRLKDLIPVRFTFVPEAEDGFAMDPVTKDTFSNANRLVVLKATGDVMLKETYKSCVQPEGMYNGVAIKQGDVIELKRGGTGFAAHDGESVQAKKFFPLGPGSGKYDLRGQHQGARSLGGLSFQN</sequence>
<dbReference type="InterPro" id="IPR013083">
    <property type="entry name" value="Znf_RING/FYVE/PHD"/>
</dbReference>
<dbReference type="CDD" id="cd16661">
    <property type="entry name" value="RING-Ubox1_NOSIP"/>
    <property type="match status" value="1"/>
</dbReference>
<evidence type="ECO:0000256" key="4">
    <source>
        <dbReference type="SAM" id="Coils"/>
    </source>
</evidence>
<dbReference type="Pfam" id="PF15906">
    <property type="entry name" value="zf-NOSIP"/>
    <property type="match status" value="1"/>
</dbReference>
<feature type="domain" description="Nitric oxide synthase-interacting protein zinc-finger" evidence="5">
    <location>
        <begin position="26"/>
        <end position="79"/>
    </location>
</feature>
<organism evidence="6 7">
    <name type="scientific">Coccomyxa subellipsoidea</name>
    <dbReference type="NCBI Taxonomy" id="248742"/>
    <lineage>
        <taxon>Eukaryota</taxon>
        <taxon>Viridiplantae</taxon>
        <taxon>Chlorophyta</taxon>
        <taxon>core chlorophytes</taxon>
        <taxon>Trebouxiophyceae</taxon>
        <taxon>Trebouxiophyceae incertae sedis</taxon>
        <taxon>Coccomyxaceae</taxon>
        <taxon>Coccomyxa</taxon>
    </lineage>
</organism>
<evidence type="ECO:0000313" key="7">
    <source>
        <dbReference type="Proteomes" id="UP001491310"/>
    </source>
</evidence>
<dbReference type="PANTHER" id="PTHR13063:SF10">
    <property type="entry name" value="NITRIC OXIDE SYNTHASE-INTERACTING PROTEIN"/>
    <property type="match status" value="1"/>
</dbReference>
<evidence type="ECO:0000256" key="2">
    <source>
        <dbReference type="ARBA" id="ARBA00008126"/>
    </source>
</evidence>
<evidence type="ECO:0000313" key="6">
    <source>
        <dbReference type="EMBL" id="KAK9917162.1"/>
    </source>
</evidence>
<evidence type="ECO:0000256" key="1">
    <source>
        <dbReference type="ARBA" id="ARBA00004123"/>
    </source>
</evidence>
<comment type="subcellular location">
    <subcellularLocation>
        <location evidence="1">Nucleus</location>
    </subcellularLocation>
</comment>
<protein>
    <recommendedName>
        <fullName evidence="5">Nitric oxide synthase-interacting protein zinc-finger domain-containing protein</fullName>
    </recommendedName>
</protein>
<proteinExistence type="inferred from homology"/>
<dbReference type="InterPro" id="IPR016818">
    <property type="entry name" value="NOSIP"/>
</dbReference>
<evidence type="ECO:0000256" key="3">
    <source>
        <dbReference type="ARBA" id="ARBA00023242"/>
    </source>
</evidence>
<reference evidence="6 7" key="1">
    <citation type="journal article" date="2024" name="Nat. Commun.">
        <title>Phylogenomics reveals the evolutionary origins of lichenization in chlorophyte algae.</title>
        <authorList>
            <person name="Puginier C."/>
            <person name="Libourel C."/>
            <person name="Otte J."/>
            <person name="Skaloud P."/>
            <person name="Haon M."/>
            <person name="Grisel S."/>
            <person name="Petersen M."/>
            <person name="Berrin J.G."/>
            <person name="Delaux P.M."/>
            <person name="Dal Grande F."/>
            <person name="Keller J."/>
        </authorList>
    </citation>
    <scope>NUCLEOTIDE SEQUENCE [LARGE SCALE GENOMIC DNA]</scope>
    <source>
        <strain evidence="6 7">SAG 216-7</strain>
    </source>
</reference>
<comment type="similarity">
    <text evidence="2">Belongs to the NOSIP family.</text>
</comment>
<keyword evidence="7" id="KW-1185">Reference proteome</keyword>
<accession>A0ABR2YZT3</accession>
<dbReference type="Gene3D" id="3.30.40.10">
    <property type="entry name" value="Zinc/RING finger domain, C3HC4 (zinc finger)"/>
    <property type="match status" value="1"/>
</dbReference>
<comment type="caution">
    <text evidence="6">The sequence shown here is derived from an EMBL/GenBank/DDBJ whole genome shotgun (WGS) entry which is preliminary data.</text>
</comment>
<dbReference type="SUPFAM" id="SSF57850">
    <property type="entry name" value="RING/U-box"/>
    <property type="match status" value="1"/>
</dbReference>
<dbReference type="EMBL" id="JALJOT010000002">
    <property type="protein sequence ID" value="KAK9917162.1"/>
    <property type="molecule type" value="Genomic_DNA"/>
</dbReference>
<feature type="coiled-coil region" evidence="4">
    <location>
        <begin position="72"/>
        <end position="111"/>
    </location>
</feature>
<keyword evidence="3" id="KW-0539">Nucleus</keyword>
<dbReference type="PANTHER" id="PTHR13063">
    <property type="entry name" value="ENOS INTERACTING PROTEIN"/>
    <property type="match status" value="1"/>
</dbReference>